<feature type="compositionally biased region" description="Basic and acidic residues" evidence="1">
    <location>
        <begin position="104"/>
        <end position="113"/>
    </location>
</feature>
<sequence length="145" mass="16779">MRRLKSYVESLPGAETISAEDRYLRFEIKEDGNIDDTEFYFTPNDSIIQFRSARRGDGRDRGANQKRMEKIRIALGFEKIPVLRNRRRALFFLESPLDGWGPSYREDAPRPEDLDQAYGDSDPLAPGWEAPPPYPWRGKEGRNGN</sequence>
<organism evidence="2 3">
    <name type="scientific">Nannochloropsis salina CCMP1776</name>
    <dbReference type="NCBI Taxonomy" id="1027361"/>
    <lineage>
        <taxon>Eukaryota</taxon>
        <taxon>Sar</taxon>
        <taxon>Stramenopiles</taxon>
        <taxon>Ochrophyta</taxon>
        <taxon>Eustigmatophyceae</taxon>
        <taxon>Eustigmatales</taxon>
        <taxon>Monodopsidaceae</taxon>
        <taxon>Microchloropsis</taxon>
        <taxon>Microchloropsis salina</taxon>
    </lineage>
</organism>
<comment type="caution">
    <text evidence="2">The sequence shown here is derived from an EMBL/GenBank/DDBJ whole genome shotgun (WGS) entry which is preliminary data.</text>
</comment>
<dbReference type="PANTHER" id="PTHR34801">
    <property type="entry name" value="EXPRESSED PROTEIN"/>
    <property type="match status" value="1"/>
</dbReference>
<accession>A0A4D9CVY8</accession>
<protein>
    <submittedName>
        <fullName evidence="2">Uncharacterized protein</fullName>
    </submittedName>
</protein>
<reference evidence="2 3" key="1">
    <citation type="submission" date="2019-01" db="EMBL/GenBank/DDBJ databases">
        <title>Nuclear Genome Assembly of the Microalgal Biofuel strain Nannochloropsis salina CCMP1776.</title>
        <authorList>
            <person name="Hovde B."/>
        </authorList>
    </citation>
    <scope>NUCLEOTIDE SEQUENCE [LARGE SCALE GENOMIC DNA]</scope>
    <source>
        <strain evidence="2 3">CCMP1776</strain>
    </source>
</reference>
<keyword evidence="3" id="KW-1185">Reference proteome</keyword>
<proteinExistence type="predicted"/>
<evidence type="ECO:0000313" key="3">
    <source>
        <dbReference type="Proteomes" id="UP000355283"/>
    </source>
</evidence>
<dbReference type="Proteomes" id="UP000355283">
    <property type="component" value="Unassembled WGS sequence"/>
</dbReference>
<dbReference type="AlphaFoldDB" id="A0A4D9CVY8"/>
<dbReference type="EMBL" id="SDOX01000095">
    <property type="protein sequence ID" value="TFJ82764.1"/>
    <property type="molecule type" value="Genomic_DNA"/>
</dbReference>
<name>A0A4D9CVY8_9STRA</name>
<evidence type="ECO:0000256" key="1">
    <source>
        <dbReference type="SAM" id="MobiDB-lite"/>
    </source>
</evidence>
<dbReference type="InterPro" id="IPR010865">
    <property type="entry name" value="DUF1499"/>
</dbReference>
<dbReference type="OrthoDB" id="448536at2759"/>
<dbReference type="PANTHER" id="PTHR34801:SF6">
    <property type="entry name" value="SLL1620 PROTEIN"/>
    <property type="match status" value="1"/>
</dbReference>
<gene>
    <name evidence="2" type="ORF">NSK_005957</name>
</gene>
<evidence type="ECO:0000313" key="2">
    <source>
        <dbReference type="EMBL" id="TFJ82764.1"/>
    </source>
</evidence>
<feature type="region of interest" description="Disordered" evidence="1">
    <location>
        <begin position="96"/>
        <end position="145"/>
    </location>
</feature>
<dbReference type="Pfam" id="PF07386">
    <property type="entry name" value="DUF1499"/>
    <property type="match status" value="1"/>
</dbReference>